<name>A0A2S9CMG9_CHRCI</name>
<dbReference type="OrthoDB" id="1440774at2"/>
<evidence type="ECO:0000313" key="2">
    <source>
        <dbReference type="EMBL" id="PRB88335.1"/>
    </source>
</evidence>
<dbReference type="EMBL" id="PCPH01000005">
    <property type="protein sequence ID" value="PRB88335.1"/>
    <property type="molecule type" value="Genomic_DNA"/>
</dbReference>
<sequence>MKRSFNIFFCFLLILFKSQTPKQEKNLSILEVKYNFSYLEDTLNAKNLISEPMILLTNGKKSLYYSENDKAFSDGFKKQLDAAIKTGSIVEPGKLLQSKVRHSVYKDNDSLYISNHLGRDFYTFYVKGIQWKVDNSIHKDIQGYKCTKAVAKVGRRTYIAWFTYDVPINDGPYKFKGLPGLILKVNDESQYFNFELLSITKINLPISYKKGLLITKDQYLAKRKEYSNDPSQGKINTPAYRKRINENKNKFNNFLEE</sequence>
<dbReference type="Pfam" id="PF09697">
    <property type="entry name" value="Porph_ging"/>
    <property type="match status" value="1"/>
</dbReference>
<gene>
    <name evidence="1" type="ORF">CQ022_18550</name>
    <name evidence="2" type="ORF">CQ033_17445</name>
</gene>
<keyword evidence="3" id="KW-1185">Reference proteome</keyword>
<evidence type="ECO:0008006" key="5">
    <source>
        <dbReference type="Google" id="ProtNLM"/>
    </source>
</evidence>
<protein>
    <recommendedName>
        <fullName evidence="5">GLPGLI family protein</fullName>
    </recommendedName>
</protein>
<dbReference type="EMBL" id="PCPP01000004">
    <property type="protein sequence ID" value="PRB81680.1"/>
    <property type="molecule type" value="Genomic_DNA"/>
</dbReference>
<dbReference type="Proteomes" id="UP000238534">
    <property type="component" value="Unassembled WGS sequence"/>
</dbReference>
<reference evidence="3 4" key="1">
    <citation type="submission" date="2017-09" db="EMBL/GenBank/DDBJ databases">
        <title>Genomic, metabolic, and phenotypic characteristics of bacterial isolates from the natural microbiome of the model nematode Caenorhabditis elegans.</title>
        <authorList>
            <person name="Zimmermann J."/>
            <person name="Obeng N."/>
            <person name="Yang W."/>
            <person name="Obeng O."/>
            <person name="Kissoyan K."/>
            <person name="Pees B."/>
            <person name="Dirksen P."/>
            <person name="Hoppner M."/>
            <person name="Franke A."/>
            <person name="Rosenstiel P."/>
            <person name="Leippe M."/>
            <person name="Dierking K."/>
            <person name="Kaleta C."/>
            <person name="Schulenburg H."/>
        </authorList>
    </citation>
    <scope>NUCLEOTIDE SEQUENCE [LARGE SCALE GENOMIC DNA]</scope>
    <source>
        <strain evidence="1 4">MYb25</strain>
        <strain evidence="2 3">MYb44</strain>
    </source>
</reference>
<proteinExistence type="predicted"/>
<accession>A0A2S9CMG9</accession>
<dbReference type="AlphaFoldDB" id="A0A2S9CMG9"/>
<organism evidence="1 4">
    <name type="scientific">Chryseobacterium culicis</name>
    <dbReference type="NCBI Taxonomy" id="680127"/>
    <lineage>
        <taxon>Bacteria</taxon>
        <taxon>Pseudomonadati</taxon>
        <taxon>Bacteroidota</taxon>
        <taxon>Flavobacteriia</taxon>
        <taxon>Flavobacteriales</taxon>
        <taxon>Weeksellaceae</taxon>
        <taxon>Chryseobacterium group</taxon>
        <taxon>Chryseobacterium</taxon>
    </lineage>
</organism>
<evidence type="ECO:0000313" key="3">
    <source>
        <dbReference type="Proteomes" id="UP000238325"/>
    </source>
</evidence>
<evidence type="ECO:0000313" key="1">
    <source>
        <dbReference type="EMBL" id="PRB81680.1"/>
    </source>
</evidence>
<dbReference type="RefSeq" id="WP_105683802.1">
    <property type="nucleotide sequence ID" value="NZ_JBBGZD010000004.1"/>
</dbReference>
<comment type="caution">
    <text evidence="1">The sequence shown here is derived from an EMBL/GenBank/DDBJ whole genome shotgun (WGS) entry which is preliminary data.</text>
</comment>
<dbReference type="Proteomes" id="UP000238325">
    <property type="component" value="Unassembled WGS sequence"/>
</dbReference>
<dbReference type="InterPro" id="IPR005901">
    <property type="entry name" value="GLPGLI"/>
</dbReference>
<evidence type="ECO:0000313" key="4">
    <source>
        <dbReference type="Proteomes" id="UP000238534"/>
    </source>
</evidence>
<dbReference type="NCBIfam" id="TIGR01200">
    <property type="entry name" value="GLPGLI"/>
    <property type="match status" value="1"/>
</dbReference>